<dbReference type="InterPro" id="IPR051487">
    <property type="entry name" value="Ser/Thr_Proteases_Immune/Dev"/>
</dbReference>
<evidence type="ECO:0000256" key="2">
    <source>
        <dbReference type="ARBA" id="ARBA00024195"/>
    </source>
</evidence>
<evidence type="ECO:0000313" key="7">
    <source>
        <dbReference type="EMBL" id="CAF1630544.1"/>
    </source>
</evidence>
<keyword evidence="4" id="KW-0812">Transmembrane</keyword>
<evidence type="ECO:0000256" key="3">
    <source>
        <dbReference type="RuleBase" id="RU363034"/>
    </source>
</evidence>
<dbReference type="InterPro" id="IPR009003">
    <property type="entry name" value="Peptidase_S1_PA"/>
</dbReference>
<keyword evidence="3" id="KW-0645">Protease</keyword>
<sequence length="350" mass="39497">MQHHSFRYIERPNPSYNVEDLPRKNFTRCSIVGLLVLSIVLGTVLGVAIILAFVTGLQKNGSVSVHLKNVSTYPLDESCLCGCSTIEPVFDNRTKGTGRIINGETVREHSWPWQMLLIIYDLHRQPLTFCGATLITDRHILTAAHCVHQFMPPFIFVFPGQHQLNMSISPSLGYPVTQVFIHERYNVLLQHDLAILTVDQPFRFDSHLRPICLATSKSPLLQTNDELIAIGWGRISAQPGANIYANDLQQVELSYISTSHPNCSEIFQPIVGLHPGQMCAGRPKHNACYGDSGGPLMRKILSPHNDSYHWEQVGIASKTIDCGWNSTWPDIYIDISYYYNWIMKTIEHTN</sequence>
<dbReference type="GO" id="GO:0004252">
    <property type="term" value="F:serine-type endopeptidase activity"/>
    <property type="evidence" value="ECO:0007669"/>
    <property type="project" value="InterPro"/>
</dbReference>
<dbReference type="GO" id="GO:0006508">
    <property type="term" value="P:proteolysis"/>
    <property type="evidence" value="ECO:0007669"/>
    <property type="project" value="UniProtKB-KW"/>
</dbReference>
<dbReference type="Proteomes" id="UP000663852">
    <property type="component" value="Unassembled WGS sequence"/>
</dbReference>
<reference evidence="7" key="1">
    <citation type="submission" date="2021-02" db="EMBL/GenBank/DDBJ databases">
        <authorList>
            <person name="Nowell W R."/>
        </authorList>
    </citation>
    <scope>NUCLEOTIDE SEQUENCE</scope>
</reference>
<dbReference type="FunFam" id="2.40.10.10:FF:000068">
    <property type="entry name" value="transmembrane protease serine 2"/>
    <property type="match status" value="1"/>
</dbReference>
<evidence type="ECO:0000256" key="4">
    <source>
        <dbReference type="SAM" id="Phobius"/>
    </source>
</evidence>
<keyword evidence="8" id="KW-1185">Reference proteome</keyword>
<evidence type="ECO:0000256" key="1">
    <source>
        <dbReference type="ARBA" id="ARBA00023157"/>
    </source>
</evidence>
<dbReference type="Pfam" id="PF00089">
    <property type="entry name" value="Trypsin"/>
    <property type="match status" value="1"/>
</dbReference>
<keyword evidence="4" id="KW-1133">Transmembrane helix</keyword>
<dbReference type="PROSITE" id="PS00135">
    <property type="entry name" value="TRYPSIN_SER"/>
    <property type="match status" value="1"/>
</dbReference>
<gene>
    <name evidence="6" type="ORF">EDS130_LOCUS42400</name>
    <name evidence="7" type="ORF">XAT740_LOCUS51578</name>
</gene>
<dbReference type="Proteomes" id="UP000663828">
    <property type="component" value="Unassembled WGS sequence"/>
</dbReference>
<feature type="transmembrane region" description="Helical" evidence="4">
    <location>
        <begin position="31"/>
        <end position="54"/>
    </location>
</feature>
<dbReference type="InterPro" id="IPR001314">
    <property type="entry name" value="Peptidase_S1A"/>
</dbReference>
<dbReference type="PANTHER" id="PTHR24256">
    <property type="entry name" value="TRYPTASE-RELATED"/>
    <property type="match status" value="1"/>
</dbReference>
<dbReference type="CDD" id="cd00190">
    <property type="entry name" value="Tryp_SPc"/>
    <property type="match status" value="1"/>
</dbReference>
<organism evidence="7 8">
    <name type="scientific">Adineta ricciae</name>
    <name type="common">Rotifer</name>
    <dbReference type="NCBI Taxonomy" id="249248"/>
    <lineage>
        <taxon>Eukaryota</taxon>
        <taxon>Metazoa</taxon>
        <taxon>Spiralia</taxon>
        <taxon>Gnathifera</taxon>
        <taxon>Rotifera</taxon>
        <taxon>Eurotatoria</taxon>
        <taxon>Bdelloidea</taxon>
        <taxon>Adinetida</taxon>
        <taxon>Adinetidae</taxon>
        <taxon>Adineta</taxon>
    </lineage>
</organism>
<dbReference type="InterPro" id="IPR001254">
    <property type="entry name" value="Trypsin_dom"/>
</dbReference>
<comment type="similarity">
    <text evidence="2">Belongs to the peptidase S1 family. CLIP subfamily.</text>
</comment>
<accession>A0A816D7B6</accession>
<dbReference type="EMBL" id="CAJNOR010008239">
    <property type="protein sequence ID" value="CAF1630544.1"/>
    <property type="molecule type" value="Genomic_DNA"/>
</dbReference>
<dbReference type="SMART" id="SM00020">
    <property type="entry name" value="Tryp_SPc"/>
    <property type="match status" value="1"/>
</dbReference>
<dbReference type="SUPFAM" id="SSF50494">
    <property type="entry name" value="Trypsin-like serine proteases"/>
    <property type="match status" value="1"/>
</dbReference>
<keyword evidence="3" id="KW-0378">Hydrolase</keyword>
<keyword evidence="4" id="KW-0472">Membrane</keyword>
<keyword evidence="3" id="KW-0720">Serine protease</keyword>
<keyword evidence="1" id="KW-1015">Disulfide bond</keyword>
<evidence type="ECO:0000313" key="8">
    <source>
        <dbReference type="Proteomes" id="UP000663828"/>
    </source>
</evidence>
<dbReference type="AlphaFoldDB" id="A0A816D7B6"/>
<dbReference type="InterPro" id="IPR043504">
    <property type="entry name" value="Peptidase_S1_PA_chymotrypsin"/>
</dbReference>
<dbReference type="PRINTS" id="PR00722">
    <property type="entry name" value="CHYMOTRYPSIN"/>
</dbReference>
<dbReference type="Gene3D" id="2.40.10.10">
    <property type="entry name" value="Trypsin-like serine proteases"/>
    <property type="match status" value="1"/>
</dbReference>
<evidence type="ECO:0000259" key="5">
    <source>
        <dbReference type="PROSITE" id="PS50240"/>
    </source>
</evidence>
<proteinExistence type="inferred from homology"/>
<dbReference type="EMBL" id="CAJNOJ010000614">
    <property type="protein sequence ID" value="CAF1497244.1"/>
    <property type="molecule type" value="Genomic_DNA"/>
</dbReference>
<feature type="domain" description="Peptidase S1" evidence="5">
    <location>
        <begin position="100"/>
        <end position="347"/>
    </location>
</feature>
<dbReference type="OrthoDB" id="8440449at2759"/>
<dbReference type="PROSITE" id="PS00134">
    <property type="entry name" value="TRYPSIN_HIS"/>
    <property type="match status" value="1"/>
</dbReference>
<dbReference type="InterPro" id="IPR018114">
    <property type="entry name" value="TRYPSIN_HIS"/>
</dbReference>
<protein>
    <recommendedName>
        <fullName evidence="5">Peptidase S1 domain-containing protein</fullName>
    </recommendedName>
</protein>
<comment type="caution">
    <text evidence="7">The sequence shown here is derived from an EMBL/GenBank/DDBJ whole genome shotgun (WGS) entry which is preliminary data.</text>
</comment>
<dbReference type="PROSITE" id="PS50240">
    <property type="entry name" value="TRYPSIN_DOM"/>
    <property type="match status" value="1"/>
</dbReference>
<dbReference type="InterPro" id="IPR033116">
    <property type="entry name" value="TRYPSIN_SER"/>
</dbReference>
<name>A0A816D7B6_ADIRI</name>
<evidence type="ECO:0000313" key="6">
    <source>
        <dbReference type="EMBL" id="CAF1497244.1"/>
    </source>
</evidence>